<gene>
    <name evidence="3" type="ORF">AWC01_14860</name>
    <name evidence="2" type="ORF">MDOR_04420</name>
</gene>
<name>A0A1X1T0W5_9MYCO</name>
<keyword evidence="4" id="KW-1185">Reference proteome</keyword>
<evidence type="ECO:0000313" key="2">
    <source>
        <dbReference type="EMBL" id="BBZ06273.1"/>
    </source>
</evidence>
<dbReference type="EMBL" id="LQOS01000043">
    <property type="protein sequence ID" value="ORV37927.1"/>
    <property type="molecule type" value="Genomic_DNA"/>
</dbReference>
<protein>
    <submittedName>
        <fullName evidence="3">Uncharacterized protein</fullName>
    </submittedName>
</protein>
<dbReference type="OrthoDB" id="4379311at2"/>
<feature type="transmembrane region" description="Helical" evidence="1">
    <location>
        <begin position="36"/>
        <end position="58"/>
    </location>
</feature>
<dbReference type="RefSeq" id="WP_085192125.1">
    <property type="nucleotide sequence ID" value="NZ_AP022605.1"/>
</dbReference>
<evidence type="ECO:0000256" key="1">
    <source>
        <dbReference type="SAM" id="Phobius"/>
    </source>
</evidence>
<sequence>MIRALLFAAVLAVLVTAAVVLVTAGRPHVRRISTEATRGLAGLAVFAISLAVVLAFTAGDLWPLTPLALWVTAFVAVRERAIRRVEQERSRRRQRVDSFGAHGVELMDRADAAVGRITTSEAATEGWLGDLDFSPDIAMIADTLDKITALRATASELAAITTSTPGDMRQLHESRSALARLEQSVAARVQALEDCAAQTKQIDQMLQRQRDELRIAQHRDDVRGRLEALLRDDDATALPSEATDAVTARVSAFHELKGVVDAQRRRGPDGEA</sequence>
<keyword evidence="1" id="KW-0472">Membrane</keyword>
<dbReference type="Proteomes" id="UP000467201">
    <property type="component" value="Chromosome"/>
</dbReference>
<dbReference type="Proteomes" id="UP000193564">
    <property type="component" value="Unassembled WGS sequence"/>
</dbReference>
<reference evidence="3 4" key="1">
    <citation type="submission" date="2016-01" db="EMBL/GenBank/DDBJ databases">
        <title>The new phylogeny of the genus Mycobacterium.</title>
        <authorList>
            <person name="Tarcisio F."/>
            <person name="Conor M."/>
            <person name="Antonella G."/>
            <person name="Elisabetta G."/>
            <person name="Giulia F.S."/>
            <person name="Sara T."/>
            <person name="Anna F."/>
            <person name="Clotilde B."/>
            <person name="Roberto B."/>
            <person name="Veronica D.S."/>
            <person name="Fabio R."/>
            <person name="Monica P."/>
            <person name="Olivier J."/>
            <person name="Enrico T."/>
            <person name="Nicola S."/>
        </authorList>
    </citation>
    <scope>NUCLEOTIDE SEQUENCE [LARGE SCALE GENOMIC DNA]</scope>
    <source>
        <strain evidence="3 4">DSM 44339</strain>
    </source>
</reference>
<dbReference type="EMBL" id="AP022605">
    <property type="protein sequence ID" value="BBZ06273.1"/>
    <property type="molecule type" value="Genomic_DNA"/>
</dbReference>
<evidence type="ECO:0000313" key="4">
    <source>
        <dbReference type="Proteomes" id="UP000193564"/>
    </source>
</evidence>
<dbReference type="AlphaFoldDB" id="A0A1X1T0W5"/>
<reference evidence="2 5" key="2">
    <citation type="journal article" date="2019" name="Emerg. Microbes Infect.">
        <title>Comprehensive subspecies identification of 175 nontuberculous mycobacteria species based on 7547 genomic profiles.</title>
        <authorList>
            <person name="Matsumoto Y."/>
            <person name="Kinjo T."/>
            <person name="Motooka D."/>
            <person name="Nabeya D."/>
            <person name="Jung N."/>
            <person name="Uechi K."/>
            <person name="Horii T."/>
            <person name="Iida T."/>
            <person name="Fujita J."/>
            <person name="Nakamura S."/>
        </authorList>
    </citation>
    <scope>NUCLEOTIDE SEQUENCE [LARGE SCALE GENOMIC DNA]</scope>
    <source>
        <strain evidence="2 5">JCM 12405</strain>
    </source>
</reference>
<reference evidence="2" key="3">
    <citation type="submission" date="2020-02" db="EMBL/GenBank/DDBJ databases">
        <authorList>
            <person name="Matsumoto Y."/>
            <person name="Motooka D."/>
            <person name="Nakamura S."/>
        </authorList>
    </citation>
    <scope>NUCLEOTIDE SEQUENCE</scope>
    <source>
        <strain evidence="2">JCM 12405</strain>
    </source>
</reference>
<keyword evidence="1" id="KW-0812">Transmembrane</keyword>
<organism evidence="3 4">
    <name type="scientific">Mycolicibacterium doricum</name>
    <dbReference type="NCBI Taxonomy" id="126673"/>
    <lineage>
        <taxon>Bacteria</taxon>
        <taxon>Bacillati</taxon>
        <taxon>Actinomycetota</taxon>
        <taxon>Actinomycetes</taxon>
        <taxon>Mycobacteriales</taxon>
        <taxon>Mycobacteriaceae</taxon>
        <taxon>Mycolicibacterium</taxon>
    </lineage>
</organism>
<evidence type="ECO:0000313" key="3">
    <source>
        <dbReference type="EMBL" id="ORV37927.1"/>
    </source>
</evidence>
<proteinExistence type="predicted"/>
<keyword evidence="1" id="KW-1133">Transmembrane helix</keyword>
<feature type="transmembrane region" description="Helical" evidence="1">
    <location>
        <begin position="6"/>
        <end position="24"/>
    </location>
</feature>
<evidence type="ECO:0000313" key="5">
    <source>
        <dbReference type="Proteomes" id="UP000467201"/>
    </source>
</evidence>
<dbReference type="KEGG" id="mdr:MDOR_04420"/>
<accession>A0A1X1T0W5</accession>